<feature type="transmembrane region" description="Helical" evidence="1">
    <location>
        <begin position="100"/>
        <end position="120"/>
    </location>
</feature>
<evidence type="ECO:0000256" key="1">
    <source>
        <dbReference type="SAM" id="Phobius"/>
    </source>
</evidence>
<evidence type="ECO:0000313" key="3">
    <source>
        <dbReference type="Proteomes" id="UP000332487"/>
    </source>
</evidence>
<feature type="transmembrane region" description="Helical" evidence="1">
    <location>
        <begin position="29"/>
        <end position="49"/>
    </location>
</feature>
<evidence type="ECO:0000313" key="2">
    <source>
        <dbReference type="EMBL" id="EET90258.1"/>
    </source>
</evidence>
<feature type="transmembrane region" description="Helical" evidence="1">
    <location>
        <begin position="165"/>
        <end position="184"/>
    </location>
</feature>
<dbReference type="EMBL" id="GG697239">
    <property type="protein sequence ID" value="EET90258.1"/>
    <property type="molecule type" value="Genomic_DNA"/>
</dbReference>
<protein>
    <submittedName>
        <fullName evidence="2">Uncharacterized protein</fullName>
    </submittedName>
</protein>
<accession>C7DGT7</accession>
<keyword evidence="1" id="KW-0472">Membrane</keyword>
<keyword evidence="1" id="KW-0812">Transmembrane</keyword>
<gene>
    <name evidence="2" type="ORF">UNLARM2_0287</name>
</gene>
<reference evidence="2 3" key="2">
    <citation type="journal article" date="2010" name="Proc. Natl. Acad. Sci. U.S.A.">
        <title>Enigmatic, ultrasmall, uncultivated Archaea.</title>
        <authorList>
            <person name="Baker B.J."/>
            <person name="Comolli L.R."/>
            <person name="Dick G.J."/>
            <person name="Hauser L.J."/>
            <person name="Hyatt D."/>
            <person name="Dill B.D."/>
            <person name="Land M.L."/>
            <person name="Verberkmoes N.C."/>
            <person name="Hettich R.L."/>
            <person name="Banfield J.F."/>
        </authorList>
    </citation>
    <scope>NUCLEOTIDE SEQUENCE [LARGE SCALE GENOMIC DNA]</scope>
    <source>
        <strain evidence="2">ARMAN-2</strain>
    </source>
</reference>
<keyword evidence="1" id="KW-1133">Transmembrane helix</keyword>
<feature type="transmembrane region" description="Helical" evidence="1">
    <location>
        <begin position="70"/>
        <end position="94"/>
    </location>
</feature>
<dbReference type="AlphaFoldDB" id="C7DGT7"/>
<keyword evidence="3" id="KW-1185">Reference proteome</keyword>
<dbReference type="Proteomes" id="UP000332487">
    <property type="component" value="Unassembled WGS sequence"/>
</dbReference>
<reference evidence="2 3" key="1">
    <citation type="journal article" date="2009" name="Genome Biol.">
        <title>Community-wide analysis of microbial genome sequence signatures.</title>
        <authorList>
            <person name="Dick G.J."/>
            <person name="Andersson A.F."/>
            <person name="Baker B.J."/>
            <person name="Simmons S.L."/>
            <person name="Thomas B.C."/>
            <person name="Yelton A.P."/>
            <person name="Banfield J.F."/>
        </authorList>
    </citation>
    <scope>NUCLEOTIDE SEQUENCE [LARGE SCALE GENOMIC DNA]</scope>
    <source>
        <strain evidence="2">ARMAN-2</strain>
    </source>
</reference>
<feature type="transmembrane region" description="Helical" evidence="1">
    <location>
        <begin position="127"/>
        <end position="145"/>
    </location>
</feature>
<organism evidence="2 3">
    <name type="scientific">Candidatus Micrarchaeum acidiphilum ARMAN-2</name>
    <dbReference type="NCBI Taxonomy" id="425595"/>
    <lineage>
        <taxon>Archaea</taxon>
        <taxon>Candidatus Micrarchaeota</taxon>
        <taxon>Candidatus Micrarchaeia</taxon>
        <taxon>Candidatus Micrarchaeales</taxon>
        <taxon>Candidatus Micrarchaeaceae</taxon>
        <taxon>Candidatus Micrarchaeum</taxon>
    </lineage>
</organism>
<name>C7DGT7_MICA2</name>
<proteinExistence type="predicted"/>
<sequence length="217" mass="24040">MVTFAVALAAGILFSSVLGSVFLINPVISFVFWLLLILITAFTIVISFVNAHSSTTKFMNSKELPIHKKYVGAWLAIIVIGILSFLLPLLFVSYSFEPLIFLFTFGGILWIMYISVAALFRYRYVELAFGAVALWAVFVVSALLLAGNSSSASIASSSYAEVTTITFTVMIILVFGIIGMMMLFNSTNDFIHEIEDMISLSMAPETKTKSQKLRRRK</sequence>